<feature type="compositionally biased region" description="Basic and acidic residues" evidence="1">
    <location>
        <begin position="47"/>
        <end position="58"/>
    </location>
</feature>
<sequence length="58" mass="6660">MEGREFELFSKRDEFIVSGVYSGENQESVCLQRGRPGESSKVTIEIRQGEDLHNYHGQ</sequence>
<keyword evidence="3" id="KW-1185">Reference proteome</keyword>
<dbReference type="EMBL" id="AWUE01023918">
    <property type="protein sequence ID" value="OMO52121.1"/>
    <property type="molecule type" value="Genomic_DNA"/>
</dbReference>
<evidence type="ECO:0000313" key="3">
    <source>
        <dbReference type="Proteomes" id="UP000187203"/>
    </source>
</evidence>
<reference evidence="3" key="1">
    <citation type="submission" date="2013-09" db="EMBL/GenBank/DDBJ databases">
        <title>Corchorus olitorius genome sequencing.</title>
        <authorList>
            <person name="Alam M."/>
            <person name="Haque M.S."/>
            <person name="Islam M.S."/>
            <person name="Emdad E.M."/>
            <person name="Islam M.M."/>
            <person name="Ahmed B."/>
            <person name="Halim A."/>
            <person name="Hossen Q.M.M."/>
            <person name="Hossain M.Z."/>
            <person name="Ahmed R."/>
            <person name="Khan M.M."/>
            <person name="Islam R."/>
            <person name="Rashid M.M."/>
            <person name="Khan S.A."/>
            <person name="Rahman M.S."/>
            <person name="Alam M."/>
            <person name="Yahiya A.S."/>
            <person name="Khan M.S."/>
            <person name="Azam M.S."/>
            <person name="Haque T."/>
            <person name="Lashkar M.Z.H."/>
            <person name="Akhand A.I."/>
            <person name="Morshed G."/>
            <person name="Roy S."/>
            <person name="Uddin K.S."/>
            <person name="Rabeya T."/>
            <person name="Hossain A.S."/>
            <person name="Chowdhury A."/>
            <person name="Snigdha A.R."/>
            <person name="Mortoza M.S."/>
            <person name="Matin S.A."/>
            <person name="Hoque S.M.E."/>
            <person name="Islam M.K."/>
            <person name="Roy D.K."/>
            <person name="Haider R."/>
            <person name="Moosa M.M."/>
            <person name="Elias S.M."/>
            <person name="Hasan A.M."/>
            <person name="Jahan S."/>
            <person name="Shafiuddin M."/>
            <person name="Mahmood N."/>
            <person name="Shommy N.S."/>
        </authorList>
    </citation>
    <scope>NUCLEOTIDE SEQUENCE [LARGE SCALE GENOMIC DNA]</scope>
    <source>
        <strain evidence="3">cv. O-4</strain>
    </source>
</reference>
<feature type="region of interest" description="Disordered" evidence="1">
    <location>
        <begin position="31"/>
        <end position="58"/>
    </location>
</feature>
<dbReference type="AlphaFoldDB" id="A0A1R3G205"/>
<evidence type="ECO:0000313" key="2">
    <source>
        <dbReference type="EMBL" id="OMO52121.1"/>
    </source>
</evidence>
<dbReference type="Proteomes" id="UP000187203">
    <property type="component" value="Unassembled WGS sequence"/>
</dbReference>
<protein>
    <submittedName>
        <fullName evidence="2">Uncharacterized protein</fullName>
    </submittedName>
</protein>
<gene>
    <name evidence="2" type="ORF">COLO4_37403</name>
</gene>
<comment type="caution">
    <text evidence="2">The sequence shown here is derived from an EMBL/GenBank/DDBJ whole genome shotgun (WGS) entry which is preliminary data.</text>
</comment>
<accession>A0A1R3G205</accession>
<evidence type="ECO:0000256" key="1">
    <source>
        <dbReference type="SAM" id="MobiDB-lite"/>
    </source>
</evidence>
<organism evidence="2 3">
    <name type="scientific">Corchorus olitorius</name>
    <dbReference type="NCBI Taxonomy" id="93759"/>
    <lineage>
        <taxon>Eukaryota</taxon>
        <taxon>Viridiplantae</taxon>
        <taxon>Streptophyta</taxon>
        <taxon>Embryophyta</taxon>
        <taxon>Tracheophyta</taxon>
        <taxon>Spermatophyta</taxon>
        <taxon>Magnoliopsida</taxon>
        <taxon>eudicotyledons</taxon>
        <taxon>Gunneridae</taxon>
        <taxon>Pentapetalae</taxon>
        <taxon>rosids</taxon>
        <taxon>malvids</taxon>
        <taxon>Malvales</taxon>
        <taxon>Malvaceae</taxon>
        <taxon>Grewioideae</taxon>
        <taxon>Apeibeae</taxon>
        <taxon>Corchorus</taxon>
    </lineage>
</organism>
<proteinExistence type="predicted"/>
<name>A0A1R3G205_9ROSI</name>